<organism evidence="2 3">
    <name type="scientific">Sphaerisporangium flaviroseum</name>
    <dbReference type="NCBI Taxonomy" id="509199"/>
    <lineage>
        <taxon>Bacteria</taxon>
        <taxon>Bacillati</taxon>
        <taxon>Actinomycetota</taxon>
        <taxon>Actinomycetes</taxon>
        <taxon>Streptosporangiales</taxon>
        <taxon>Streptosporangiaceae</taxon>
        <taxon>Sphaerisporangium</taxon>
    </lineage>
</organism>
<feature type="region of interest" description="Disordered" evidence="1">
    <location>
        <begin position="1"/>
        <end position="36"/>
    </location>
</feature>
<protein>
    <submittedName>
        <fullName evidence="2">Uncharacterized protein</fullName>
    </submittedName>
</protein>
<evidence type="ECO:0000313" key="3">
    <source>
        <dbReference type="Proteomes" id="UP001500888"/>
    </source>
</evidence>
<reference evidence="3" key="1">
    <citation type="journal article" date="2019" name="Int. J. Syst. Evol. Microbiol.">
        <title>The Global Catalogue of Microorganisms (GCM) 10K type strain sequencing project: providing services to taxonomists for standard genome sequencing and annotation.</title>
        <authorList>
            <consortium name="The Broad Institute Genomics Platform"/>
            <consortium name="The Broad Institute Genome Sequencing Center for Infectious Disease"/>
            <person name="Wu L."/>
            <person name="Ma J."/>
        </authorList>
    </citation>
    <scope>NUCLEOTIDE SEQUENCE [LARGE SCALE GENOMIC DNA]</scope>
    <source>
        <strain evidence="3">JCM 16908</strain>
    </source>
</reference>
<evidence type="ECO:0000256" key="1">
    <source>
        <dbReference type="SAM" id="MobiDB-lite"/>
    </source>
</evidence>
<proteinExistence type="predicted"/>
<evidence type="ECO:0000313" key="2">
    <source>
        <dbReference type="EMBL" id="GAA3843922.1"/>
    </source>
</evidence>
<gene>
    <name evidence="2" type="ORF">GCM10022226_78650</name>
</gene>
<dbReference type="Proteomes" id="UP001500888">
    <property type="component" value="Unassembled WGS sequence"/>
</dbReference>
<accession>A0ABP7JGC8</accession>
<sequence>MRWGTAPGWVPGAVSGSAPGRGVGGGRPRKHPHPTWQAEDVEVPVGQALVLLTVGDSAQLVTALHPASAPLGVPAARIAEQAGLPENELPGRRFTSPI</sequence>
<comment type="caution">
    <text evidence="2">The sequence shown here is derived from an EMBL/GenBank/DDBJ whole genome shotgun (WGS) entry which is preliminary data.</text>
</comment>
<keyword evidence="3" id="KW-1185">Reference proteome</keyword>
<name>A0ABP7JGC8_9ACTN</name>
<dbReference type="EMBL" id="BAAAZR010000059">
    <property type="protein sequence ID" value="GAA3843922.1"/>
    <property type="molecule type" value="Genomic_DNA"/>
</dbReference>